<dbReference type="SMART" id="SM00219">
    <property type="entry name" value="TyrKc"/>
    <property type="match status" value="1"/>
</dbReference>
<accession>A0A0D8Y4W8</accession>
<dbReference type="EMBL" id="KN716228">
    <property type="protein sequence ID" value="KJH49621.1"/>
    <property type="molecule type" value="Genomic_DNA"/>
</dbReference>
<protein>
    <submittedName>
        <fullName evidence="2">Protein tyrosine kinase</fullName>
    </submittedName>
</protein>
<dbReference type="InterPro" id="IPR008266">
    <property type="entry name" value="Tyr_kinase_AS"/>
</dbReference>
<dbReference type="GO" id="GO:0004714">
    <property type="term" value="F:transmembrane receptor protein tyrosine kinase activity"/>
    <property type="evidence" value="ECO:0007669"/>
    <property type="project" value="TreeGrafter"/>
</dbReference>
<sequence>MATNNRNESECLEDCKKYADVNICNTTDHSCWNRCYDMESQKSIDIVEGFHVEQRNLSSFIIFNEVPDATFYVIQYKTHNNAYFNEDNFVITRQPMFSNFDRQGSNFCDPIDIRVSAITPNGTGPLSAAFFVDVPRPFVSPTLQLLSMVYIDTPLVSEFYSANGTVEITFEFNAGAWPLGTEDLYVLPMFHMISCVEPDLSQGVPLPDFVISHITLFSYDSYHYKAVVFEPLYCFKIETDIQIKGTEPNTLFGRLGSDLMHRDCRFVYYAQSISSKQCKTNTEIRSPSATNLQTLVINCDTVRNSPCRKLTVYPAPVCGQIDNINYTVRDDALVLQIIEKTLDPETNNYTLTLNVTFEPIIRKNEQPTIYYKALYGDALPYPRIEEEAFAGVNTTNVTGMTTNCLKFNESGYCMKVFRHDIWEIERRNLVIFDNVKLGSGAFGAVYLGKLLAKSITHKELISPLGLNLMRTETSDVAVKMLPEYVDDVSRGEFLREIGLMKSLGYHERLVNMLACITESEPLCLIMEYCNDGDLLRFLRERCKYMIKLDEAGINYHEAPIDDNYDIDMVITLKQLLMFAVQVSYGLEYLASKGFVHRDVAARNVLVHEKNTCKIGDFGLCRNLYTENSLYKSKGGRLPLKWMSPEAIRHYEFSAQSDVWAFGVLLFEIITLGGSPYPSVPPEEMLSFLERGGRMGRPDNCPDNFYEVMCECWTINPEHRPDFLSIRHKLAAQLEEITEEYCYLTLDAQKDYYNVQYGEEKVIHH</sequence>
<dbReference type="Gene3D" id="1.10.510.10">
    <property type="entry name" value="Transferase(Phosphotransferase) domain 1"/>
    <property type="match status" value="1"/>
</dbReference>
<dbReference type="InterPro" id="IPR001245">
    <property type="entry name" value="Ser-Thr/Tyr_kinase_cat_dom"/>
</dbReference>
<dbReference type="InterPro" id="IPR000719">
    <property type="entry name" value="Prot_kinase_dom"/>
</dbReference>
<dbReference type="Gene3D" id="3.30.200.20">
    <property type="entry name" value="Phosphorylase Kinase, domain 1"/>
    <property type="match status" value="1"/>
</dbReference>
<feature type="domain" description="Protein kinase" evidence="1">
    <location>
        <begin position="431"/>
        <end position="730"/>
    </location>
</feature>
<dbReference type="InterPro" id="IPR050122">
    <property type="entry name" value="RTK"/>
</dbReference>
<keyword evidence="2" id="KW-0808">Transferase</keyword>
<dbReference type="PANTHER" id="PTHR24416">
    <property type="entry name" value="TYROSINE-PROTEIN KINASE RECEPTOR"/>
    <property type="match status" value="1"/>
</dbReference>
<reference evidence="3" key="2">
    <citation type="journal article" date="2016" name="Sci. Rep.">
        <title>Dictyocaulus viviparus genome, variome and transcriptome elucidate lungworm biology and support future intervention.</title>
        <authorList>
            <person name="McNulty S.N."/>
            <person name="Strube C."/>
            <person name="Rosa B.A."/>
            <person name="Martin J.C."/>
            <person name="Tyagi R."/>
            <person name="Choi Y.J."/>
            <person name="Wang Q."/>
            <person name="Hallsworth Pepin K."/>
            <person name="Zhang X."/>
            <person name="Ozersky P."/>
            <person name="Wilson R.K."/>
            <person name="Sternberg P.W."/>
            <person name="Gasser R.B."/>
            <person name="Mitreva M."/>
        </authorList>
    </citation>
    <scope>NUCLEOTIDE SEQUENCE [LARGE SCALE GENOMIC DNA]</scope>
    <source>
        <strain evidence="3">HannoverDv2000</strain>
    </source>
</reference>
<proteinExistence type="predicted"/>
<dbReference type="InterPro" id="IPR011009">
    <property type="entry name" value="Kinase-like_dom_sf"/>
</dbReference>
<dbReference type="GO" id="GO:0043235">
    <property type="term" value="C:receptor complex"/>
    <property type="evidence" value="ECO:0007669"/>
    <property type="project" value="TreeGrafter"/>
</dbReference>
<dbReference type="AlphaFoldDB" id="A0A0D8Y4W8"/>
<gene>
    <name evidence="2" type="ORF">DICVIV_04231</name>
</gene>
<dbReference type="PROSITE" id="PS00109">
    <property type="entry name" value="PROTEIN_KINASE_TYR"/>
    <property type="match status" value="1"/>
</dbReference>
<dbReference type="Proteomes" id="UP000053766">
    <property type="component" value="Unassembled WGS sequence"/>
</dbReference>
<dbReference type="PANTHER" id="PTHR24416:SF583">
    <property type="entry name" value="RECEPTOR PROTEIN-TYROSINE KINASE"/>
    <property type="match status" value="1"/>
</dbReference>
<organism evidence="2 3">
    <name type="scientific">Dictyocaulus viviparus</name>
    <name type="common">Bovine lungworm</name>
    <dbReference type="NCBI Taxonomy" id="29172"/>
    <lineage>
        <taxon>Eukaryota</taxon>
        <taxon>Metazoa</taxon>
        <taxon>Ecdysozoa</taxon>
        <taxon>Nematoda</taxon>
        <taxon>Chromadorea</taxon>
        <taxon>Rhabditida</taxon>
        <taxon>Rhabditina</taxon>
        <taxon>Rhabditomorpha</taxon>
        <taxon>Strongyloidea</taxon>
        <taxon>Metastrongylidae</taxon>
        <taxon>Dictyocaulus</taxon>
    </lineage>
</organism>
<dbReference type="Pfam" id="PF07714">
    <property type="entry name" value="PK_Tyr_Ser-Thr"/>
    <property type="match status" value="1"/>
</dbReference>
<dbReference type="GO" id="GO:0005524">
    <property type="term" value="F:ATP binding"/>
    <property type="evidence" value="ECO:0007669"/>
    <property type="project" value="InterPro"/>
</dbReference>
<evidence type="ECO:0000313" key="2">
    <source>
        <dbReference type="EMBL" id="KJH49621.1"/>
    </source>
</evidence>
<name>A0A0D8Y4W8_DICVI</name>
<evidence type="ECO:0000313" key="3">
    <source>
        <dbReference type="Proteomes" id="UP000053766"/>
    </source>
</evidence>
<keyword evidence="2" id="KW-0418">Kinase</keyword>
<dbReference type="OrthoDB" id="3256376at2759"/>
<keyword evidence="3" id="KW-1185">Reference proteome</keyword>
<dbReference type="STRING" id="29172.A0A0D8Y4W8"/>
<dbReference type="CDD" id="cd00192">
    <property type="entry name" value="PTKc"/>
    <property type="match status" value="1"/>
</dbReference>
<dbReference type="GO" id="GO:0007169">
    <property type="term" value="P:cell surface receptor protein tyrosine kinase signaling pathway"/>
    <property type="evidence" value="ECO:0007669"/>
    <property type="project" value="TreeGrafter"/>
</dbReference>
<dbReference type="PRINTS" id="PR00109">
    <property type="entry name" value="TYRKINASE"/>
</dbReference>
<dbReference type="FunFam" id="1.10.510.10:FF:000994">
    <property type="entry name" value="Hypoxia Inhibited Receptor tyrosine kinase"/>
    <property type="match status" value="1"/>
</dbReference>
<evidence type="ECO:0000259" key="1">
    <source>
        <dbReference type="PROSITE" id="PS50011"/>
    </source>
</evidence>
<dbReference type="InterPro" id="IPR020635">
    <property type="entry name" value="Tyr_kinase_cat_dom"/>
</dbReference>
<dbReference type="SUPFAM" id="SSF56112">
    <property type="entry name" value="Protein kinase-like (PK-like)"/>
    <property type="match status" value="1"/>
</dbReference>
<reference evidence="2 3" key="1">
    <citation type="submission" date="2013-11" db="EMBL/GenBank/DDBJ databases">
        <title>Draft genome of the bovine lungworm Dictyocaulus viviparus.</title>
        <authorList>
            <person name="Mitreva M."/>
        </authorList>
    </citation>
    <scope>NUCLEOTIDE SEQUENCE [LARGE SCALE GENOMIC DNA]</scope>
    <source>
        <strain evidence="2 3">HannoverDv2000</strain>
    </source>
</reference>
<dbReference type="GO" id="GO:0005886">
    <property type="term" value="C:plasma membrane"/>
    <property type="evidence" value="ECO:0007669"/>
    <property type="project" value="TreeGrafter"/>
</dbReference>
<dbReference type="PROSITE" id="PS50011">
    <property type="entry name" value="PROTEIN_KINASE_DOM"/>
    <property type="match status" value="1"/>
</dbReference>